<gene>
    <name evidence="1" type="ORF">PENANT_c014G08541</name>
</gene>
<protein>
    <submittedName>
        <fullName evidence="1">Uncharacterized protein</fullName>
    </submittedName>
</protein>
<dbReference type="EMBL" id="MDYN01000014">
    <property type="protein sequence ID" value="OQD84019.1"/>
    <property type="molecule type" value="Genomic_DNA"/>
</dbReference>
<dbReference type="AlphaFoldDB" id="A0A1V6Q431"/>
<evidence type="ECO:0000313" key="1">
    <source>
        <dbReference type="EMBL" id="OQD84019.1"/>
    </source>
</evidence>
<sequence>MADIALAERNRQCDKFLGAKRGM</sequence>
<keyword evidence="2" id="KW-1185">Reference proteome</keyword>
<proteinExistence type="predicted"/>
<reference evidence="2" key="1">
    <citation type="journal article" date="2017" name="Nat. Microbiol.">
        <title>Global analysis of biosynthetic gene clusters reveals vast potential of secondary metabolite production in Penicillium species.</title>
        <authorList>
            <person name="Nielsen J.C."/>
            <person name="Grijseels S."/>
            <person name="Prigent S."/>
            <person name="Ji B."/>
            <person name="Dainat J."/>
            <person name="Nielsen K.F."/>
            <person name="Frisvad J.C."/>
            <person name="Workman M."/>
            <person name="Nielsen J."/>
        </authorList>
    </citation>
    <scope>NUCLEOTIDE SEQUENCE [LARGE SCALE GENOMIC DNA]</scope>
    <source>
        <strain evidence="2">IBT 31811</strain>
    </source>
</reference>
<name>A0A1V6Q431_9EURO</name>
<evidence type="ECO:0000313" key="2">
    <source>
        <dbReference type="Proteomes" id="UP000191672"/>
    </source>
</evidence>
<dbReference type="Proteomes" id="UP000191672">
    <property type="component" value="Unassembled WGS sequence"/>
</dbReference>
<accession>A0A1V6Q431</accession>
<comment type="caution">
    <text evidence="1">The sequence shown here is derived from an EMBL/GenBank/DDBJ whole genome shotgun (WGS) entry which is preliminary data.</text>
</comment>
<organism evidence="1 2">
    <name type="scientific">Penicillium antarcticum</name>
    <dbReference type="NCBI Taxonomy" id="416450"/>
    <lineage>
        <taxon>Eukaryota</taxon>
        <taxon>Fungi</taxon>
        <taxon>Dikarya</taxon>
        <taxon>Ascomycota</taxon>
        <taxon>Pezizomycotina</taxon>
        <taxon>Eurotiomycetes</taxon>
        <taxon>Eurotiomycetidae</taxon>
        <taxon>Eurotiales</taxon>
        <taxon>Aspergillaceae</taxon>
        <taxon>Penicillium</taxon>
    </lineage>
</organism>